<evidence type="ECO:0000313" key="4">
    <source>
        <dbReference type="Proteomes" id="UP001168537"/>
    </source>
</evidence>
<gene>
    <name evidence="3" type="ORF">QWY29_10850</name>
</gene>
<organism evidence="3 4">
    <name type="scientific">Nocardioides abyssi</name>
    <dbReference type="NCBI Taxonomy" id="3058370"/>
    <lineage>
        <taxon>Bacteria</taxon>
        <taxon>Bacillati</taxon>
        <taxon>Actinomycetota</taxon>
        <taxon>Actinomycetes</taxon>
        <taxon>Propionibacteriales</taxon>
        <taxon>Nocardioidaceae</taxon>
        <taxon>Nocardioides</taxon>
    </lineage>
</organism>
<dbReference type="CDD" id="cd04496">
    <property type="entry name" value="SSB_OBF"/>
    <property type="match status" value="1"/>
</dbReference>
<sequence length="124" mass="13583">MSARTKEKVPATDGRVEHVNEVRLVGRVTQAPEEKLLPSGDAVWTFRLAVTRTGDRSRSKQTVDALECAVWAARPRRSIATWGVGDEVEVAGALRRRFFRAGGGAGSRTEVEVRTARVIRRAAA</sequence>
<keyword evidence="1 2" id="KW-0238">DNA-binding</keyword>
<dbReference type="RefSeq" id="WP_300960793.1">
    <property type="nucleotide sequence ID" value="NZ_JAUHJR010000004.1"/>
</dbReference>
<name>A0ABT8EUJ7_9ACTN</name>
<evidence type="ECO:0000313" key="3">
    <source>
        <dbReference type="EMBL" id="MDN4161850.1"/>
    </source>
</evidence>
<accession>A0ABT8EUJ7</accession>
<keyword evidence="4" id="KW-1185">Reference proteome</keyword>
<proteinExistence type="predicted"/>
<dbReference type="InterPro" id="IPR012340">
    <property type="entry name" value="NA-bd_OB-fold"/>
</dbReference>
<dbReference type="SUPFAM" id="SSF50249">
    <property type="entry name" value="Nucleic acid-binding proteins"/>
    <property type="match status" value="1"/>
</dbReference>
<protein>
    <submittedName>
        <fullName evidence="3">Single-stranded DNA-binding protein</fullName>
    </submittedName>
</protein>
<reference evidence="3" key="1">
    <citation type="submission" date="2023-06" db="EMBL/GenBank/DDBJ databases">
        <title>Draft genome sequence of Nocardioides sp. SOB72.</title>
        <authorList>
            <person name="Zhang G."/>
        </authorList>
    </citation>
    <scope>NUCLEOTIDE SEQUENCE</scope>
    <source>
        <strain evidence="3">SOB72</strain>
    </source>
</reference>
<dbReference type="EMBL" id="JAUHJR010000004">
    <property type="protein sequence ID" value="MDN4161850.1"/>
    <property type="molecule type" value="Genomic_DNA"/>
</dbReference>
<dbReference type="Proteomes" id="UP001168537">
    <property type="component" value="Unassembled WGS sequence"/>
</dbReference>
<dbReference type="Gene3D" id="2.40.50.140">
    <property type="entry name" value="Nucleic acid-binding proteins"/>
    <property type="match status" value="1"/>
</dbReference>
<dbReference type="GO" id="GO:0003677">
    <property type="term" value="F:DNA binding"/>
    <property type="evidence" value="ECO:0007669"/>
    <property type="project" value="UniProtKB-KW"/>
</dbReference>
<evidence type="ECO:0000256" key="2">
    <source>
        <dbReference type="PROSITE-ProRule" id="PRU00252"/>
    </source>
</evidence>
<dbReference type="PROSITE" id="PS50935">
    <property type="entry name" value="SSB"/>
    <property type="match status" value="1"/>
</dbReference>
<comment type="caution">
    <text evidence="3">The sequence shown here is derived from an EMBL/GenBank/DDBJ whole genome shotgun (WGS) entry which is preliminary data.</text>
</comment>
<dbReference type="InterPro" id="IPR000424">
    <property type="entry name" value="Primosome_PriB/ssb"/>
</dbReference>
<evidence type="ECO:0000256" key="1">
    <source>
        <dbReference type="ARBA" id="ARBA00023125"/>
    </source>
</evidence>
<dbReference type="Pfam" id="PF00436">
    <property type="entry name" value="SSB"/>
    <property type="match status" value="1"/>
</dbReference>